<sequence length="1603" mass="173955">MRNLNVHSRRNDWIGKKFLIVLMTIFIIYSQMSSYIIYAMEDNMQNEPVVATLDVDGVDSKEVIKSEDYTYNVNVVLPKDISGYETMIVSDTLDQRLAVQGTKILVDGEEETLEVITDGQEVSLELMEDQLQELTEKELKLQITVQIQEKVDPGEKIENMAKIVVNANPAIETNPVTMILSKSELDTGEGTEEEQQTSEEPTERNEAADKVIEDEKSDSLENEEDVTVAENSEELKMATKSEEQEESLTNDIQPLNTSMFEINRIDSYGSSSDSTFNRIYQFDGNDPTIVKGFIDISGLPANINNLNALAVSEEGYIYVRGRTPAGSLRLYRIDGDGQATLVTPLERDTVNASIYGDKYYYITYNNQNNPFIEYVNVKTGETGRTPLVNNTGVPLANLGADMIIDSDGYMWVTQKDTLVQINPNTSEILRVTPVPGLDSLEYGVRGLSFLPDGDVLVSVGEGNRRPLFYEISQVDGTLTNLGRMTDLSPEAVGDLGSSVTPYFDPYPPKLESEKQVQILEKGGGDSESPEAGDILLYKIQARNTIESPSILKGLTISDKIPEGLEYIPGTLTVDGQSTTDVEDGDWGQVVEGEILGEIGDVLDTEWHTVEFEVKVLPDRMGDTIQNVATVDGLNVDPQYPEAEITIIPAQVPVMETNKSVTIEKAAGNTDTLHAEAGDTLIYKVLARNTVDRSIIENMTISDTILPGLVYQDGSLTVDGQPVTDTAGDDAGQMVNNVVSGQIGDVVDTEWHEIEFKVTVSEELVGARVINTASVTGNNVEEQHPQEEIPIYPLKDTPDACSAPIALVNGGFEEPAYYTGHPDYILQRGWADLDASKMVGWKTTDPANLFEIMGPAIYEDSTNVVGPGLDFYPAEGEQFAELNSRNAAQLYQDIVTVPGQTIYWRVAHRARVADNLDTMTVRIGSSTIAPENLPIFRTVTSDETQWHYYQGVYTVPSGQTSTRFGFEAVGGKASGNFLDDLFLGSPPCVVLEKTVSPEGEVYAGDEITYEVNIKNQGGDIAADAIFQDMIPEGTEYIADSLKIIEGPESLVGDLTDAVGDDAGEVDDSQITIGLGDVPNTQELPDGITVQFKVKAMSSHVNDTVMNQAETIYTNLFDNTLMTANSNEVTTPILPVEITLMKDVDKSIAYVGNILTYTIEAVNESPSGVWNGTIEDMLPAGLELVAGSTQLNGEALEDADIWNEGKLRISEVEVKAGETATIMFQVEVLESALNTTVENIAMGHDPEDPENPIETPPTETEVVPDAGELVADKAVYDAEGTSIDGEEVAVGDELTYTITTENIGGPTTIVNNVTVVDDIPAGLSYVPGTLTVNGESYADSYVSGQVVTIDDIGSLVGGDRVEVSFSVVVTEEAKGTVTNIATVTGEVPGEDPEDPNEPETPTPPETTVDVPADITLTKAAEQETAYVGDVFAYTIEATNGDTGGVWNGTIEDTLPVGLELVAGSTQLNGEALEDADIWNEGKLRISEVEVKAGETATIMFQVFSVVVTEEAKGTVTNIATVTGEVPGEDPEDPNEPETPTPPETDVHVSKDPLDINTPDEPKQSEKPTKKLPQTSEKQTGVMMIGLVMIVFSIIGFYARKKWIVK</sequence>
<feature type="domain" description="DUF11" evidence="4">
    <location>
        <begin position="1281"/>
        <end position="1394"/>
    </location>
</feature>
<feature type="transmembrane region" description="Helical" evidence="3">
    <location>
        <begin position="1578"/>
        <end position="1596"/>
    </location>
</feature>
<feature type="compositionally biased region" description="Acidic residues" evidence="2">
    <location>
        <begin position="1524"/>
        <end position="1533"/>
    </location>
</feature>
<dbReference type="EMBL" id="JAGSOT010000031">
    <property type="protein sequence ID" value="MBR7796644.1"/>
    <property type="molecule type" value="Genomic_DNA"/>
</dbReference>
<evidence type="ECO:0000256" key="1">
    <source>
        <dbReference type="SAM" id="Coils"/>
    </source>
</evidence>
<feature type="region of interest" description="Disordered" evidence="2">
    <location>
        <begin position="1382"/>
        <end position="1407"/>
    </location>
</feature>
<feature type="domain" description="DUF11" evidence="4">
    <location>
        <begin position="525"/>
        <end position="638"/>
    </location>
</feature>
<evidence type="ECO:0000259" key="4">
    <source>
        <dbReference type="Pfam" id="PF01345"/>
    </source>
</evidence>
<dbReference type="InterPro" id="IPR051172">
    <property type="entry name" value="Chlamydia_OmcB"/>
</dbReference>
<gene>
    <name evidence="5" type="ORF">KCX74_11405</name>
</gene>
<evidence type="ECO:0000256" key="2">
    <source>
        <dbReference type="SAM" id="MobiDB-lite"/>
    </source>
</evidence>
<protein>
    <submittedName>
        <fullName evidence="5">Isopeptide-forming domain-containing fimbrial protein</fullName>
    </submittedName>
</protein>
<dbReference type="Gene3D" id="2.60.120.260">
    <property type="entry name" value="Galactose-binding domain-like"/>
    <property type="match status" value="1"/>
</dbReference>
<feature type="region of interest" description="Disordered" evidence="2">
    <location>
        <begin position="1520"/>
        <end position="1574"/>
    </location>
</feature>
<feature type="coiled-coil region" evidence="1">
    <location>
        <begin position="117"/>
        <end position="144"/>
    </location>
</feature>
<keyword evidence="3" id="KW-0812">Transmembrane</keyword>
<comment type="caution">
    <text evidence="5">The sequence shown here is derived from an EMBL/GenBank/DDBJ whole genome shotgun (WGS) entry which is preliminary data.</text>
</comment>
<organism evidence="5 6">
    <name type="scientific">Virgibacillus salarius</name>
    <dbReference type="NCBI Taxonomy" id="447199"/>
    <lineage>
        <taxon>Bacteria</taxon>
        <taxon>Bacillati</taxon>
        <taxon>Bacillota</taxon>
        <taxon>Bacilli</taxon>
        <taxon>Bacillales</taxon>
        <taxon>Bacillaceae</taxon>
        <taxon>Virgibacillus</taxon>
    </lineage>
</organism>
<reference evidence="5" key="1">
    <citation type="submission" date="2021-04" db="EMBL/GenBank/DDBJ databases">
        <title>Isolation and polyphasic classification of algal microorganism.</title>
        <authorList>
            <person name="Wang S."/>
        </authorList>
    </citation>
    <scope>NUCLEOTIDE SEQUENCE</scope>
    <source>
        <strain evidence="5">720a</strain>
    </source>
</reference>
<evidence type="ECO:0000313" key="5">
    <source>
        <dbReference type="EMBL" id="MBR7796644.1"/>
    </source>
</evidence>
<dbReference type="PANTHER" id="PTHR34819">
    <property type="entry name" value="LARGE CYSTEINE-RICH PERIPLASMIC PROTEIN OMCB"/>
    <property type="match status" value="1"/>
</dbReference>
<keyword evidence="3" id="KW-1133">Transmembrane helix</keyword>
<dbReference type="InterPro" id="IPR026466">
    <property type="entry name" value="Fim_isopep_form_D2_dom"/>
</dbReference>
<dbReference type="InterPro" id="IPR001434">
    <property type="entry name" value="OmcB-like_DUF11"/>
</dbReference>
<accession>A0A941DT20</accession>
<dbReference type="SUPFAM" id="SSF63829">
    <property type="entry name" value="Calcium-dependent phosphotriesterase"/>
    <property type="match status" value="1"/>
</dbReference>
<feature type="compositionally biased region" description="Acidic residues" evidence="2">
    <location>
        <begin position="186"/>
        <end position="197"/>
    </location>
</feature>
<dbReference type="Proteomes" id="UP000675284">
    <property type="component" value="Unassembled WGS sequence"/>
</dbReference>
<dbReference type="InterPro" id="IPR008966">
    <property type="entry name" value="Adhesion_dom_sf"/>
</dbReference>
<dbReference type="SUPFAM" id="SSF49401">
    <property type="entry name" value="Bacterial adhesins"/>
    <property type="match status" value="4"/>
</dbReference>
<dbReference type="NCBIfam" id="TIGR01451">
    <property type="entry name" value="B_ant_repeat"/>
    <property type="match status" value="6"/>
</dbReference>
<dbReference type="InterPro" id="IPR047589">
    <property type="entry name" value="DUF11_rpt"/>
</dbReference>
<feature type="domain" description="DUF11" evidence="4">
    <location>
        <begin position="1411"/>
        <end position="1532"/>
    </location>
</feature>
<dbReference type="RefSeq" id="WP_211911270.1">
    <property type="nucleotide sequence ID" value="NZ_JAGSOT010000031.1"/>
</dbReference>
<keyword evidence="1" id="KW-0175">Coiled coil</keyword>
<proteinExistence type="predicted"/>
<feature type="region of interest" description="Disordered" evidence="2">
    <location>
        <begin position="184"/>
        <end position="250"/>
    </location>
</feature>
<name>A0A941DT20_9BACI</name>
<dbReference type="PANTHER" id="PTHR34819:SF3">
    <property type="entry name" value="CELL SURFACE PROTEIN"/>
    <property type="match status" value="1"/>
</dbReference>
<feature type="compositionally biased region" description="Basic and acidic residues" evidence="2">
    <location>
        <begin position="201"/>
        <end position="219"/>
    </location>
</feature>
<evidence type="ECO:0000256" key="3">
    <source>
        <dbReference type="SAM" id="Phobius"/>
    </source>
</evidence>
<feature type="compositionally biased region" description="Basic and acidic residues" evidence="2">
    <location>
        <begin position="233"/>
        <end position="242"/>
    </location>
</feature>
<feature type="transmembrane region" description="Helical" evidence="3">
    <location>
        <begin position="18"/>
        <end position="38"/>
    </location>
</feature>
<dbReference type="Gene3D" id="2.60.40.740">
    <property type="match status" value="7"/>
</dbReference>
<evidence type="ECO:0000313" key="6">
    <source>
        <dbReference type="Proteomes" id="UP000675284"/>
    </source>
</evidence>
<keyword evidence="3" id="KW-0472">Membrane</keyword>
<feature type="compositionally biased region" description="Basic and acidic residues" evidence="2">
    <location>
        <begin position="1542"/>
        <end position="1566"/>
    </location>
</feature>
<feature type="compositionally biased region" description="Acidic residues" evidence="2">
    <location>
        <begin position="1386"/>
        <end position="1395"/>
    </location>
</feature>
<feature type="domain" description="DUF11" evidence="4">
    <location>
        <begin position="1136"/>
        <end position="1239"/>
    </location>
</feature>
<dbReference type="NCBIfam" id="TIGR04226">
    <property type="entry name" value="RrgB_K2N_iso_D2"/>
    <property type="match status" value="3"/>
</dbReference>
<keyword evidence="6" id="KW-1185">Reference proteome</keyword>
<dbReference type="Pfam" id="PF01345">
    <property type="entry name" value="DUF11"/>
    <property type="match status" value="4"/>
</dbReference>